<evidence type="ECO:0000256" key="2">
    <source>
        <dbReference type="SAM" id="Phobius"/>
    </source>
</evidence>
<feature type="region of interest" description="Disordered" evidence="1">
    <location>
        <begin position="154"/>
        <end position="173"/>
    </location>
</feature>
<organism evidence="3">
    <name type="scientific">viral metagenome</name>
    <dbReference type="NCBI Taxonomy" id="1070528"/>
    <lineage>
        <taxon>unclassified sequences</taxon>
        <taxon>metagenomes</taxon>
        <taxon>organismal metagenomes</taxon>
    </lineage>
</organism>
<evidence type="ECO:0000313" key="3">
    <source>
        <dbReference type="EMBL" id="QHU31954.1"/>
    </source>
</evidence>
<feature type="transmembrane region" description="Helical" evidence="2">
    <location>
        <begin position="6"/>
        <end position="24"/>
    </location>
</feature>
<sequence length="173" mass="19135">MVATGWLVFSFAVFAVALVGLSRLNKFRLHEGFQAVEDLANNGFWFKDWKYDTSKSEGPVGASEPDQLSPGDAFSVSTEKLLAPHIQPLGVLEAEAGWDKTTSQVCYQNDAGEVLKKTRNYLQRTNNYPRKYPDSCSAPFHEFLGTFYEPATGGIGQTPADGTNYPRQTQCVN</sequence>
<name>A0A6C0LQT9_9ZZZZ</name>
<accession>A0A6C0LQT9</accession>
<keyword evidence="2" id="KW-0472">Membrane</keyword>
<keyword evidence="2" id="KW-1133">Transmembrane helix</keyword>
<keyword evidence="2" id="KW-0812">Transmembrane</keyword>
<dbReference type="AlphaFoldDB" id="A0A6C0LQT9"/>
<evidence type="ECO:0000256" key="1">
    <source>
        <dbReference type="SAM" id="MobiDB-lite"/>
    </source>
</evidence>
<proteinExistence type="predicted"/>
<protein>
    <submittedName>
        <fullName evidence="3">Uncharacterized protein</fullName>
    </submittedName>
</protein>
<dbReference type="EMBL" id="MN740534">
    <property type="protein sequence ID" value="QHU31954.1"/>
    <property type="molecule type" value="Genomic_DNA"/>
</dbReference>
<reference evidence="3" key="1">
    <citation type="journal article" date="2020" name="Nature">
        <title>Giant virus diversity and host interactions through global metagenomics.</title>
        <authorList>
            <person name="Schulz F."/>
            <person name="Roux S."/>
            <person name="Paez-Espino D."/>
            <person name="Jungbluth S."/>
            <person name="Walsh D.A."/>
            <person name="Denef V.J."/>
            <person name="McMahon K.D."/>
            <person name="Konstantinidis K.T."/>
            <person name="Eloe-Fadrosh E.A."/>
            <person name="Kyrpides N.C."/>
            <person name="Woyke T."/>
        </authorList>
    </citation>
    <scope>NUCLEOTIDE SEQUENCE</scope>
    <source>
        <strain evidence="3">GVMAG-M-3300027963-41</strain>
    </source>
</reference>